<dbReference type="PANTHER" id="PTHR43317">
    <property type="entry name" value="THERMOSPERMINE SYNTHASE ACAULIS5"/>
    <property type="match status" value="1"/>
</dbReference>
<keyword evidence="1" id="KW-0620">Polyamine biosynthesis</keyword>
<sequence length="268" mass="28777">MTNPSLPQSTRLSFSGKTAELTRDTLTDSGVVLSIGGAEQSHVEVADPSFLLHDYIRRMRAVLSNTLTAAPATALHLGAGAMTLPRWLQQRWPEIAQTVLDIEPELVDFVLEHLPLEPRPENIVADAAAATAPDGVLSGRRFDVVVVDLFNSAQAPEPITSAEFFAQVMQLLTPAGKMLMNFGDEADMSFVRGLVGRLMQAVEMGGFSSEQALLNAPDAVLGAAEEGNLVFAVAAERAFTDAELSRIWAAGPHPGEVLTGSELQQWCR</sequence>
<dbReference type="Gene3D" id="3.40.50.150">
    <property type="entry name" value="Vaccinia Virus protein VP39"/>
    <property type="match status" value="1"/>
</dbReference>
<keyword evidence="3" id="KW-1185">Reference proteome</keyword>
<evidence type="ECO:0000313" key="3">
    <source>
        <dbReference type="Proteomes" id="UP001500368"/>
    </source>
</evidence>
<dbReference type="Proteomes" id="UP001500368">
    <property type="component" value="Unassembled WGS sequence"/>
</dbReference>
<organism evidence="2 3">
    <name type="scientific">Nesterenkonia rhizosphaerae</name>
    <dbReference type="NCBI Taxonomy" id="1348272"/>
    <lineage>
        <taxon>Bacteria</taxon>
        <taxon>Bacillati</taxon>
        <taxon>Actinomycetota</taxon>
        <taxon>Actinomycetes</taxon>
        <taxon>Micrococcales</taxon>
        <taxon>Micrococcaceae</taxon>
        <taxon>Nesterenkonia</taxon>
    </lineage>
</organism>
<dbReference type="RefSeq" id="WP_345477383.1">
    <property type="nucleotide sequence ID" value="NZ_BAABLW010000007.1"/>
</dbReference>
<comment type="caution">
    <text evidence="2">The sequence shown here is derived from an EMBL/GenBank/DDBJ whole genome shotgun (WGS) entry which is preliminary data.</text>
</comment>
<accession>A0ABP9FZE1</accession>
<dbReference type="InterPro" id="IPR029063">
    <property type="entry name" value="SAM-dependent_MTases_sf"/>
</dbReference>
<dbReference type="NCBIfam" id="NF037959">
    <property type="entry name" value="MFS_SpdSyn"/>
    <property type="match status" value="1"/>
</dbReference>
<dbReference type="SUPFAM" id="SSF53335">
    <property type="entry name" value="S-adenosyl-L-methionine-dependent methyltransferases"/>
    <property type="match status" value="1"/>
</dbReference>
<name>A0ABP9FZE1_9MICC</name>
<protein>
    <submittedName>
        <fullName evidence="2">Fused MFS/spermidine synthase</fullName>
    </submittedName>
</protein>
<evidence type="ECO:0000256" key="1">
    <source>
        <dbReference type="ARBA" id="ARBA00023115"/>
    </source>
</evidence>
<dbReference type="PANTHER" id="PTHR43317:SF1">
    <property type="entry name" value="THERMOSPERMINE SYNTHASE ACAULIS5"/>
    <property type="match status" value="1"/>
</dbReference>
<proteinExistence type="predicted"/>
<dbReference type="EMBL" id="BAABLW010000007">
    <property type="protein sequence ID" value="GAA4919569.1"/>
    <property type="molecule type" value="Genomic_DNA"/>
</dbReference>
<reference evidence="3" key="1">
    <citation type="journal article" date="2019" name="Int. J. Syst. Evol. Microbiol.">
        <title>The Global Catalogue of Microorganisms (GCM) 10K type strain sequencing project: providing services to taxonomists for standard genome sequencing and annotation.</title>
        <authorList>
            <consortium name="The Broad Institute Genomics Platform"/>
            <consortium name="The Broad Institute Genome Sequencing Center for Infectious Disease"/>
            <person name="Wu L."/>
            <person name="Ma J."/>
        </authorList>
    </citation>
    <scope>NUCLEOTIDE SEQUENCE [LARGE SCALE GENOMIC DNA]</scope>
    <source>
        <strain evidence="3">JCM 19129</strain>
    </source>
</reference>
<evidence type="ECO:0000313" key="2">
    <source>
        <dbReference type="EMBL" id="GAA4919569.1"/>
    </source>
</evidence>
<gene>
    <name evidence="2" type="ORF">GCM10025790_14380</name>
</gene>